<accession>A0A2P2MBN8</accession>
<sequence length="49" mass="5988">MIIIPCNDRWLKTHSHFAYDNLSWRHREPSERDQVYEPNYNGAETARRL</sequence>
<protein>
    <submittedName>
        <fullName evidence="1">Uncharacterized protein</fullName>
    </submittedName>
</protein>
<organism evidence="1">
    <name type="scientific">Rhizophora mucronata</name>
    <name type="common">Asiatic mangrove</name>
    <dbReference type="NCBI Taxonomy" id="61149"/>
    <lineage>
        <taxon>Eukaryota</taxon>
        <taxon>Viridiplantae</taxon>
        <taxon>Streptophyta</taxon>
        <taxon>Embryophyta</taxon>
        <taxon>Tracheophyta</taxon>
        <taxon>Spermatophyta</taxon>
        <taxon>Magnoliopsida</taxon>
        <taxon>eudicotyledons</taxon>
        <taxon>Gunneridae</taxon>
        <taxon>Pentapetalae</taxon>
        <taxon>rosids</taxon>
        <taxon>fabids</taxon>
        <taxon>Malpighiales</taxon>
        <taxon>Rhizophoraceae</taxon>
        <taxon>Rhizophora</taxon>
    </lineage>
</organism>
<evidence type="ECO:0000313" key="1">
    <source>
        <dbReference type="EMBL" id="MBX27632.1"/>
    </source>
</evidence>
<name>A0A2P2MBN8_RHIMU</name>
<dbReference type="AlphaFoldDB" id="A0A2P2MBN8"/>
<reference evidence="1" key="1">
    <citation type="submission" date="2018-02" db="EMBL/GenBank/DDBJ databases">
        <title>Rhizophora mucronata_Transcriptome.</title>
        <authorList>
            <person name="Meera S.P."/>
            <person name="Sreeshan A."/>
            <person name="Augustine A."/>
        </authorList>
    </citation>
    <scope>NUCLEOTIDE SEQUENCE</scope>
    <source>
        <tissue evidence="1">Leaf</tissue>
    </source>
</reference>
<dbReference type="EMBL" id="GGEC01047148">
    <property type="protein sequence ID" value="MBX27632.1"/>
    <property type="molecule type" value="Transcribed_RNA"/>
</dbReference>
<proteinExistence type="predicted"/>